<sequence length="154" mass="15517">MMGLPASSSARMQPALQKVGGGAVLSGAEQELHEVLPGERGEVVLHVLEDEVEAVGEAGGDDALQPHHVGPRRGRDLPSPAVALRDDLLAAAAAAELQGTDVGTGAGAGADDSEEGWDLTSLAAALWADLLAAAAAKLEGAGAAAPPRRRRIPQ</sequence>
<protein>
    <submittedName>
        <fullName evidence="2">Uncharacterized protein</fullName>
    </submittedName>
</protein>
<evidence type="ECO:0000313" key="2">
    <source>
        <dbReference type="EMBL" id="RLN12176.1"/>
    </source>
</evidence>
<name>A0A3L6RYU4_PANMI</name>
<organism evidence="2 3">
    <name type="scientific">Panicum miliaceum</name>
    <name type="common">Proso millet</name>
    <name type="synonym">Broomcorn millet</name>
    <dbReference type="NCBI Taxonomy" id="4540"/>
    <lineage>
        <taxon>Eukaryota</taxon>
        <taxon>Viridiplantae</taxon>
        <taxon>Streptophyta</taxon>
        <taxon>Embryophyta</taxon>
        <taxon>Tracheophyta</taxon>
        <taxon>Spermatophyta</taxon>
        <taxon>Magnoliopsida</taxon>
        <taxon>Liliopsida</taxon>
        <taxon>Poales</taxon>
        <taxon>Poaceae</taxon>
        <taxon>PACMAD clade</taxon>
        <taxon>Panicoideae</taxon>
        <taxon>Panicodae</taxon>
        <taxon>Paniceae</taxon>
        <taxon>Panicinae</taxon>
        <taxon>Panicum</taxon>
        <taxon>Panicum sect. Panicum</taxon>
    </lineage>
</organism>
<keyword evidence="3" id="KW-1185">Reference proteome</keyword>
<dbReference type="EMBL" id="PQIB02000006">
    <property type="protein sequence ID" value="RLN12176.1"/>
    <property type="molecule type" value="Genomic_DNA"/>
</dbReference>
<proteinExistence type="predicted"/>
<feature type="region of interest" description="Disordered" evidence="1">
    <location>
        <begin position="56"/>
        <end position="79"/>
    </location>
</feature>
<comment type="caution">
    <text evidence="2">The sequence shown here is derived from an EMBL/GenBank/DDBJ whole genome shotgun (WGS) entry which is preliminary data.</text>
</comment>
<accession>A0A3L6RYU4</accession>
<evidence type="ECO:0000256" key="1">
    <source>
        <dbReference type="SAM" id="MobiDB-lite"/>
    </source>
</evidence>
<reference evidence="3" key="1">
    <citation type="journal article" date="2019" name="Nat. Commun.">
        <title>The genome of broomcorn millet.</title>
        <authorList>
            <person name="Zou C."/>
            <person name="Miki D."/>
            <person name="Li D."/>
            <person name="Tang Q."/>
            <person name="Xiao L."/>
            <person name="Rajput S."/>
            <person name="Deng P."/>
            <person name="Jia W."/>
            <person name="Huang R."/>
            <person name="Zhang M."/>
            <person name="Sun Y."/>
            <person name="Hu J."/>
            <person name="Fu X."/>
            <person name="Schnable P.S."/>
            <person name="Li F."/>
            <person name="Zhang H."/>
            <person name="Feng B."/>
            <person name="Zhu X."/>
            <person name="Liu R."/>
            <person name="Schnable J.C."/>
            <person name="Zhu J.-K."/>
            <person name="Zhang H."/>
        </authorList>
    </citation>
    <scope>NUCLEOTIDE SEQUENCE [LARGE SCALE GENOMIC DNA]</scope>
</reference>
<evidence type="ECO:0000313" key="3">
    <source>
        <dbReference type="Proteomes" id="UP000275267"/>
    </source>
</evidence>
<dbReference type="Proteomes" id="UP000275267">
    <property type="component" value="Unassembled WGS sequence"/>
</dbReference>
<dbReference type="AlphaFoldDB" id="A0A3L6RYU4"/>
<gene>
    <name evidence="2" type="ORF">C2845_PM09G16200</name>
</gene>